<comment type="similarity">
    <text evidence="1">Belongs to the ABC transporter superfamily.</text>
</comment>
<dbReference type="RefSeq" id="WP_075762250.1">
    <property type="nucleotide sequence ID" value="NZ_MJIL01000046.1"/>
</dbReference>
<keyword evidence="7" id="KW-1185">Reference proteome</keyword>
<comment type="caution">
    <text evidence="6">The sequence shown here is derived from an EMBL/GenBank/DDBJ whole genome shotgun (WGS) entry which is preliminary data.</text>
</comment>
<organism evidence="6 7">
    <name type="scientific">Photobacterium proteolyticum</name>
    <dbReference type="NCBI Taxonomy" id="1903952"/>
    <lineage>
        <taxon>Bacteria</taxon>
        <taxon>Pseudomonadati</taxon>
        <taxon>Pseudomonadota</taxon>
        <taxon>Gammaproteobacteria</taxon>
        <taxon>Vibrionales</taxon>
        <taxon>Vibrionaceae</taxon>
        <taxon>Photobacterium</taxon>
    </lineage>
</organism>
<evidence type="ECO:0000259" key="5">
    <source>
        <dbReference type="PROSITE" id="PS50893"/>
    </source>
</evidence>
<name>A0A1Q9GYV0_9GAMM</name>
<dbReference type="Pfam" id="PF00005">
    <property type="entry name" value="ABC_tran"/>
    <property type="match status" value="1"/>
</dbReference>
<dbReference type="PROSITE" id="PS00211">
    <property type="entry name" value="ABC_TRANSPORTER_1"/>
    <property type="match status" value="1"/>
</dbReference>
<evidence type="ECO:0000313" key="7">
    <source>
        <dbReference type="Proteomes" id="UP000186905"/>
    </source>
</evidence>
<feature type="domain" description="ABC transporter" evidence="5">
    <location>
        <begin position="5"/>
        <end position="241"/>
    </location>
</feature>
<dbReference type="PANTHER" id="PTHR43553">
    <property type="entry name" value="HEAVY METAL TRANSPORTER"/>
    <property type="match status" value="1"/>
</dbReference>
<protein>
    <recommendedName>
        <fullName evidence="5">ABC transporter domain-containing protein</fullName>
    </recommendedName>
</protein>
<dbReference type="OrthoDB" id="501320at2"/>
<dbReference type="STRING" id="1903952.BIT28_15770"/>
<dbReference type="InterPro" id="IPR003593">
    <property type="entry name" value="AAA+_ATPase"/>
</dbReference>
<dbReference type="Proteomes" id="UP000186905">
    <property type="component" value="Unassembled WGS sequence"/>
</dbReference>
<dbReference type="GO" id="GO:0005524">
    <property type="term" value="F:ATP binding"/>
    <property type="evidence" value="ECO:0007669"/>
    <property type="project" value="UniProtKB-KW"/>
</dbReference>
<dbReference type="GO" id="GO:0042626">
    <property type="term" value="F:ATPase-coupled transmembrane transporter activity"/>
    <property type="evidence" value="ECO:0007669"/>
    <property type="project" value="TreeGrafter"/>
</dbReference>
<dbReference type="EMBL" id="MJIL01000046">
    <property type="protein sequence ID" value="OLQ80530.1"/>
    <property type="molecule type" value="Genomic_DNA"/>
</dbReference>
<dbReference type="SMART" id="SM00382">
    <property type="entry name" value="AAA"/>
    <property type="match status" value="1"/>
</dbReference>
<dbReference type="PROSITE" id="PS50893">
    <property type="entry name" value="ABC_TRANSPORTER_2"/>
    <property type="match status" value="1"/>
</dbReference>
<keyword evidence="3" id="KW-0547">Nucleotide-binding</keyword>
<dbReference type="InterPro" id="IPR027417">
    <property type="entry name" value="P-loop_NTPase"/>
</dbReference>
<sequence>MSELIALEQLSYSRPNGKICAEQLDFNLSGGDRIAITGSNGCGKSTLLQLIMGLLPADKGNVRLFGESCYSKNRLDEAKFRQYRTRIGLVFQDPDDQLFCPTVIDDVCFGPLNQGFSVIEARQKAIAILSQLGIGDLTECVSYQLSGGQKRLVALATVLVMEPEALLLDEPTNDLDQENKQRLLEILHDCQLPMIIVSHDKQFRSELVSQEYCLQQGRLVPVSTANIEGASMNQEAVQVGGGA</sequence>
<dbReference type="SUPFAM" id="SSF52540">
    <property type="entry name" value="P-loop containing nucleoside triphosphate hydrolases"/>
    <property type="match status" value="1"/>
</dbReference>
<dbReference type="InterPro" id="IPR017871">
    <property type="entry name" value="ABC_transporter-like_CS"/>
</dbReference>
<accession>A0A1Q9GYV0</accession>
<evidence type="ECO:0000256" key="3">
    <source>
        <dbReference type="ARBA" id="ARBA00022741"/>
    </source>
</evidence>
<reference evidence="6 7" key="1">
    <citation type="submission" date="2016-09" db="EMBL/GenBank/DDBJ databases">
        <title>Photobacterium proteolyticum sp. nov. a protease producing bacterium isolated from ocean sediments of Laizhou Bay.</title>
        <authorList>
            <person name="Li Y."/>
        </authorList>
    </citation>
    <scope>NUCLEOTIDE SEQUENCE [LARGE SCALE GENOMIC DNA]</scope>
    <source>
        <strain evidence="6 7">13-12</strain>
    </source>
</reference>
<dbReference type="InterPro" id="IPR003439">
    <property type="entry name" value="ABC_transporter-like_ATP-bd"/>
</dbReference>
<evidence type="ECO:0000256" key="4">
    <source>
        <dbReference type="ARBA" id="ARBA00022840"/>
    </source>
</evidence>
<dbReference type="PANTHER" id="PTHR43553:SF24">
    <property type="entry name" value="ENERGY-COUPLING FACTOR TRANSPORTER ATP-BINDING PROTEIN ECFA1"/>
    <property type="match status" value="1"/>
</dbReference>
<proteinExistence type="inferred from homology"/>
<dbReference type="GO" id="GO:0043190">
    <property type="term" value="C:ATP-binding cassette (ABC) transporter complex"/>
    <property type="evidence" value="ECO:0007669"/>
    <property type="project" value="TreeGrafter"/>
</dbReference>
<dbReference type="CDD" id="cd03225">
    <property type="entry name" value="ABC_cobalt_CbiO_domain1"/>
    <property type="match status" value="1"/>
</dbReference>
<evidence type="ECO:0000256" key="2">
    <source>
        <dbReference type="ARBA" id="ARBA00022448"/>
    </source>
</evidence>
<dbReference type="InterPro" id="IPR015856">
    <property type="entry name" value="ABC_transpr_CbiO/EcfA_su"/>
</dbReference>
<keyword evidence="4" id="KW-0067">ATP-binding</keyword>
<keyword evidence="2" id="KW-0813">Transport</keyword>
<dbReference type="AlphaFoldDB" id="A0A1Q9GYV0"/>
<evidence type="ECO:0000256" key="1">
    <source>
        <dbReference type="ARBA" id="ARBA00005417"/>
    </source>
</evidence>
<dbReference type="InterPro" id="IPR050095">
    <property type="entry name" value="ECF_ABC_transporter_ATP-bd"/>
</dbReference>
<evidence type="ECO:0000313" key="6">
    <source>
        <dbReference type="EMBL" id="OLQ80530.1"/>
    </source>
</evidence>
<dbReference type="GO" id="GO:0016887">
    <property type="term" value="F:ATP hydrolysis activity"/>
    <property type="evidence" value="ECO:0007669"/>
    <property type="project" value="InterPro"/>
</dbReference>
<gene>
    <name evidence="6" type="ORF">BIT28_15770</name>
</gene>
<dbReference type="Gene3D" id="3.40.50.300">
    <property type="entry name" value="P-loop containing nucleotide triphosphate hydrolases"/>
    <property type="match status" value="1"/>
</dbReference>